<keyword evidence="2" id="KW-1185">Reference proteome</keyword>
<evidence type="ECO:0000313" key="1">
    <source>
        <dbReference type="EMBL" id="RXH72419.1"/>
    </source>
</evidence>
<organism evidence="1 2">
    <name type="scientific">Malus domestica</name>
    <name type="common">Apple</name>
    <name type="synonym">Pyrus malus</name>
    <dbReference type="NCBI Taxonomy" id="3750"/>
    <lineage>
        <taxon>Eukaryota</taxon>
        <taxon>Viridiplantae</taxon>
        <taxon>Streptophyta</taxon>
        <taxon>Embryophyta</taxon>
        <taxon>Tracheophyta</taxon>
        <taxon>Spermatophyta</taxon>
        <taxon>Magnoliopsida</taxon>
        <taxon>eudicotyledons</taxon>
        <taxon>Gunneridae</taxon>
        <taxon>Pentapetalae</taxon>
        <taxon>rosids</taxon>
        <taxon>fabids</taxon>
        <taxon>Rosales</taxon>
        <taxon>Rosaceae</taxon>
        <taxon>Amygdaloideae</taxon>
        <taxon>Maleae</taxon>
        <taxon>Malus</taxon>
    </lineage>
</organism>
<protein>
    <submittedName>
        <fullName evidence="1">Uncharacterized protein</fullName>
    </submittedName>
</protein>
<dbReference type="Proteomes" id="UP000290289">
    <property type="component" value="Chromosome 15"/>
</dbReference>
<evidence type="ECO:0000313" key="2">
    <source>
        <dbReference type="Proteomes" id="UP000290289"/>
    </source>
</evidence>
<accession>A0A498HN94</accession>
<comment type="caution">
    <text evidence="1">The sequence shown here is derived from an EMBL/GenBank/DDBJ whole genome shotgun (WGS) entry which is preliminary data.</text>
</comment>
<dbReference type="EMBL" id="RDQH01000341">
    <property type="protein sequence ID" value="RXH72419.1"/>
    <property type="molecule type" value="Genomic_DNA"/>
</dbReference>
<reference evidence="1 2" key="1">
    <citation type="submission" date="2018-10" db="EMBL/GenBank/DDBJ databases">
        <title>A high-quality apple genome assembly.</title>
        <authorList>
            <person name="Hu J."/>
        </authorList>
    </citation>
    <scope>NUCLEOTIDE SEQUENCE [LARGE SCALE GENOMIC DNA]</scope>
    <source>
        <strain evidence="2">cv. HFTH1</strain>
        <tissue evidence="1">Young leaf</tissue>
    </source>
</reference>
<name>A0A498HN94_MALDO</name>
<proteinExistence type="predicted"/>
<dbReference type="AlphaFoldDB" id="A0A498HN94"/>
<sequence length="107" mass="12274">MLERRLGTLKIGTYEGGWMEEAVRRVKEEGQMKWKVSSSVVLGLGVGMKMVKGMIFGRLNDLSKINLARYLLRHLNPSMMKQHRCILSCIQLFNYAFGTLTTVYNMV</sequence>
<gene>
    <name evidence="1" type="ORF">DVH24_012103</name>
</gene>